<evidence type="ECO:0000256" key="2">
    <source>
        <dbReference type="ARBA" id="ARBA00022448"/>
    </source>
</evidence>
<sequence>MRSARTMTAALAAIILLAACGGTQSGTTDPGAVTGDISPRAITWLFARPSDGGVITTVKEIAAEYAAKHLGFELKLVTTPDRPSYLQRLETLAAAKKLPELFDTDATPFAQKLREQNQMVDIGKLLNTLGKTNLYRPLALDYQRFDDGGLYLLPFEFEMEFFWYNKALFDKAGVKPPASLEDMVALCAPLRAKGIIPIALDGQDQWPLERYLAYHPFRLAGPDYIKQVKRGKQPLTGGPGQKAAQWIHDLGAAKCFPDGFSAQGYTDARDLFTTGKAAMYNIGTWELAALTDSTLAPEVRDNIDYFTLPTTQGAVTSDNEYVVVSGIGMAVNAKTFDPLVKDFLTYLIDAYPARYAAKHRFAPMKVPVIPPPDASPLFTKAAAEIDALGTRTAMPWDTQLDPTSNTRLQQELTLLAQGGITPDQFIATVDEAIRRNAPRFFG</sequence>
<name>A0A5M3XNL3_9ACTN</name>
<keyword evidence="3" id="KW-0732">Signal</keyword>
<dbReference type="PANTHER" id="PTHR43649:SF29">
    <property type="entry name" value="OSMOPROTECTIVE COMPOUNDS-BINDING PROTEIN GGTB"/>
    <property type="match status" value="1"/>
</dbReference>
<comment type="similarity">
    <text evidence="1">Belongs to the bacterial solute-binding protein 1 family.</text>
</comment>
<protein>
    <submittedName>
        <fullName evidence="4">ABC transporter substrate-binding protein</fullName>
    </submittedName>
</protein>
<dbReference type="InterPro" id="IPR006059">
    <property type="entry name" value="SBP"/>
</dbReference>
<keyword evidence="2" id="KW-0813">Transport</keyword>
<dbReference type="PROSITE" id="PS51257">
    <property type="entry name" value="PROKAR_LIPOPROTEIN"/>
    <property type="match status" value="1"/>
</dbReference>
<comment type="caution">
    <text evidence="4">The sequence shown here is derived from an EMBL/GenBank/DDBJ whole genome shotgun (WGS) entry which is preliminary data.</text>
</comment>
<dbReference type="SUPFAM" id="SSF53850">
    <property type="entry name" value="Periplasmic binding protein-like II"/>
    <property type="match status" value="1"/>
</dbReference>
<dbReference type="Proteomes" id="UP000377595">
    <property type="component" value="Unassembled WGS sequence"/>
</dbReference>
<accession>A0A5M3XNL3</accession>
<gene>
    <name evidence="4" type="ORF">Aple_036290</name>
</gene>
<reference evidence="4 5" key="1">
    <citation type="submission" date="2019-10" db="EMBL/GenBank/DDBJ databases">
        <title>Whole genome shotgun sequence of Acrocarpospora pleiomorpha NBRC 16267.</title>
        <authorList>
            <person name="Ichikawa N."/>
            <person name="Kimura A."/>
            <person name="Kitahashi Y."/>
            <person name="Komaki H."/>
            <person name="Oguchi A."/>
        </authorList>
    </citation>
    <scope>NUCLEOTIDE SEQUENCE [LARGE SCALE GENOMIC DNA]</scope>
    <source>
        <strain evidence="4 5">NBRC 16267</strain>
    </source>
</reference>
<evidence type="ECO:0000313" key="4">
    <source>
        <dbReference type="EMBL" id="GES20733.1"/>
    </source>
</evidence>
<keyword evidence="5" id="KW-1185">Reference proteome</keyword>
<dbReference type="InterPro" id="IPR050490">
    <property type="entry name" value="Bact_solute-bd_prot1"/>
</dbReference>
<evidence type="ECO:0000256" key="1">
    <source>
        <dbReference type="ARBA" id="ARBA00008520"/>
    </source>
</evidence>
<dbReference type="Gene3D" id="3.40.190.10">
    <property type="entry name" value="Periplasmic binding protein-like II"/>
    <property type="match status" value="2"/>
</dbReference>
<feature type="chain" id="PRO_5038557731" evidence="3">
    <location>
        <begin position="26"/>
        <end position="442"/>
    </location>
</feature>
<dbReference type="PANTHER" id="PTHR43649">
    <property type="entry name" value="ARABINOSE-BINDING PROTEIN-RELATED"/>
    <property type="match status" value="1"/>
</dbReference>
<dbReference type="AlphaFoldDB" id="A0A5M3XNL3"/>
<evidence type="ECO:0000256" key="3">
    <source>
        <dbReference type="SAM" id="SignalP"/>
    </source>
</evidence>
<organism evidence="4 5">
    <name type="scientific">Acrocarpospora pleiomorpha</name>
    <dbReference type="NCBI Taxonomy" id="90975"/>
    <lineage>
        <taxon>Bacteria</taxon>
        <taxon>Bacillati</taxon>
        <taxon>Actinomycetota</taxon>
        <taxon>Actinomycetes</taxon>
        <taxon>Streptosporangiales</taxon>
        <taxon>Streptosporangiaceae</taxon>
        <taxon>Acrocarpospora</taxon>
    </lineage>
</organism>
<proteinExistence type="inferred from homology"/>
<dbReference type="RefSeq" id="WP_218038380.1">
    <property type="nucleotide sequence ID" value="NZ_BAAAHM010000002.1"/>
</dbReference>
<dbReference type="Pfam" id="PF01547">
    <property type="entry name" value="SBP_bac_1"/>
    <property type="match status" value="1"/>
</dbReference>
<dbReference type="EMBL" id="BLAF01000018">
    <property type="protein sequence ID" value="GES20733.1"/>
    <property type="molecule type" value="Genomic_DNA"/>
</dbReference>
<evidence type="ECO:0000313" key="5">
    <source>
        <dbReference type="Proteomes" id="UP000377595"/>
    </source>
</evidence>
<feature type="signal peptide" evidence="3">
    <location>
        <begin position="1"/>
        <end position="25"/>
    </location>
</feature>